<dbReference type="GO" id="GO:0005737">
    <property type="term" value="C:cytoplasm"/>
    <property type="evidence" value="ECO:0007669"/>
    <property type="project" value="UniProtKB-SubCell"/>
</dbReference>
<keyword evidence="4 10" id="KW-0489">Methyltransferase</keyword>
<comment type="subcellular location">
    <subcellularLocation>
        <location evidence="1">Cytoplasm</location>
    </subcellularLocation>
</comment>
<evidence type="ECO:0000313" key="13">
    <source>
        <dbReference type="EMBL" id="EGU85099.1"/>
    </source>
</evidence>
<dbReference type="PIRSF" id="PIRSF017259">
    <property type="entry name" value="tRNA_mtfrase_TRM11"/>
    <property type="match status" value="1"/>
</dbReference>
<dbReference type="PANTHER" id="PTHR13370">
    <property type="entry name" value="RNA METHYLASE-RELATED"/>
    <property type="match status" value="1"/>
</dbReference>
<dbReference type="InterPro" id="IPR000241">
    <property type="entry name" value="RlmKL-like_Mtase"/>
</dbReference>
<dbReference type="Pfam" id="PF25904">
    <property type="entry name" value="Tmrp11_N"/>
    <property type="match status" value="1"/>
</dbReference>
<evidence type="ECO:0000256" key="6">
    <source>
        <dbReference type="ARBA" id="ARBA00022691"/>
    </source>
</evidence>
<dbReference type="OrthoDB" id="296065at2759"/>
<dbReference type="InterPro" id="IPR029063">
    <property type="entry name" value="SAM-dependent_MTases_sf"/>
</dbReference>
<evidence type="ECO:0000256" key="8">
    <source>
        <dbReference type="ARBA" id="ARBA00022884"/>
    </source>
</evidence>
<dbReference type="GO" id="GO:0000049">
    <property type="term" value="F:tRNA binding"/>
    <property type="evidence" value="ECO:0007669"/>
    <property type="project" value="UniProtKB-UniRule"/>
</dbReference>
<dbReference type="EMBL" id="AFQF01001383">
    <property type="protein sequence ID" value="EGU85099.1"/>
    <property type="molecule type" value="Genomic_DNA"/>
</dbReference>
<sequence>MIEGQEKYDIIPCVMPNAVSARVNFLINEVRHLIHQKLKIEMDFLIKFAQAHETFRVPEIEALALVEGLDMKIVDYSQDSPFCIVHLDSVESAKRLAKRSILIQSIHELWGKGSTLDVLHESVKTNTSHVWDSYLGKSFKFDVDPYQGTRSAKKRIELINSFRFLGWTGPVKMTNPDNLFTIFEMWPYNSVPLNIPDPTMMYLARHVGNSSRELLVKFDLKKRGYISTTSMDSELALVTANLALAAPGKLFYDPFVGTGSFPIACAHFGALAFGSDIDGRSIRGEGGNKSLKGNFDQYGIGSCLGDVFSADLTNTPIRRHLRTWDGIVCDPPYGVREGLRVLGLRDPEKTPCRSICAFADYRRKPTYVPPKKPYSFLVMLDDILAFASETLVDEGRLSFWMPTANDEDQEIPVPSHPYMGVVSVCTQPFNKWSRRLITYRRLPDSQVSQEALEAYTNRQKLTLNGTSADELNPFRRGYFKKFEAEE</sequence>
<dbReference type="Pfam" id="PF01170">
    <property type="entry name" value="UPF0020"/>
    <property type="match status" value="1"/>
</dbReference>
<evidence type="ECO:0000259" key="11">
    <source>
        <dbReference type="Pfam" id="PF01170"/>
    </source>
</evidence>
<dbReference type="InterPro" id="IPR002052">
    <property type="entry name" value="DNA_methylase_N6_adenine_CS"/>
</dbReference>
<feature type="domain" description="Ribosomal RNA large subunit methyltransferase K/L-like methyltransferase" evidence="11">
    <location>
        <begin position="223"/>
        <end position="336"/>
    </location>
</feature>
<dbReference type="AlphaFoldDB" id="F9FDA0"/>
<evidence type="ECO:0000256" key="2">
    <source>
        <dbReference type="ARBA" id="ARBA00022490"/>
    </source>
</evidence>
<organism evidence="13">
    <name type="scientific">Fusarium oxysporum (strain Fo5176)</name>
    <name type="common">Fusarium vascular wilt</name>
    <dbReference type="NCBI Taxonomy" id="660025"/>
    <lineage>
        <taxon>Eukaryota</taxon>
        <taxon>Fungi</taxon>
        <taxon>Dikarya</taxon>
        <taxon>Ascomycota</taxon>
        <taxon>Pezizomycotina</taxon>
        <taxon>Sordariomycetes</taxon>
        <taxon>Hypocreomycetidae</taxon>
        <taxon>Hypocreales</taxon>
        <taxon>Nectriaceae</taxon>
        <taxon>Fusarium</taxon>
        <taxon>Fusarium oxysporum species complex</taxon>
    </lineage>
</organism>
<dbReference type="SUPFAM" id="SSF53335">
    <property type="entry name" value="S-adenosyl-L-methionine-dependent methyltransferases"/>
    <property type="match status" value="1"/>
</dbReference>
<evidence type="ECO:0000256" key="1">
    <source>
        <dbReference type="ARBA" id="ARBA00004496"/>
    </source>
</evidence>
<comment type="caution">
    <text evidence="13">The sequence shown here is derived from an EMBL/GenBank/DDBJ whole genome shotgun (WGS) entry which is preliminary data.</text>
</comment>
<evidence type="ECO:0000256" key="10">
    <source>
        <dbReference type="PROSITE-ProRule" id="PRU00959"/>
    </source>
</evidence>
<evidence type="ECO:0000256" key="3">
    <source>
        <dbReference type="ARBA" id="ARBA00022555"/>
    </source>
</evidence>
<reference evidence="13" key="1">
    <citation type="journal article" date="2012" name="Mol. Plant Microbe Interact.">
        <title>A highly conserved effector in Fusarium oxysporum is required for full virulence on Arabidopsis.</title>
        <authorList>
            <person name="Thatcher L.F."/>
            <person name="Gardiner D.M."/>
            <person name="Kazan K."/>
            <person name="Manners J."/>
        </authorList>
    </citation>
    <scope>NUCLEOTIDE SEQUENCE [LARGE SCALE GENOMIC DNA]</scope>
    <source>
        <strain evidence="13">Fo5176</strain>
    </source>
</reference>
<evidence type="ECO:0000256" key="4">
    <source>
        <dbReference type="ARBA" id="ARBA00022603"/>
    </source>
</evidence>
<dbReference type="EC" id="2.1.1.214" evidence="9"/>
<keyword evidence="6 10" id="KW-0949">S-adenosyl-L-methionine</keyword>
<keyword evidence="5 10" id="KW-0808">Transferase</keyword>
<feature type="domain" description="tRNA (guanine(10)-N(2))-methyltransferase TRMT11 N-terminal" evidence="12">
    <location>
        <begin position="42"/>
        <end position="212"/>
    </location>
</feature>
<evidence type="ECO:0000256" key="9">
    <source>
        <dbReference type="ARBA" id="ARBA00066937"/>
    </source>
</evidence>
<name>F9FDA0_FUSOF</name>
<keyword evidence="2" id="KW-0963">Cytoplasm</keyword>
<dbReference type="GO" id="GO:0008033">
    <property type="term" value="P:tRNA processing"/>
    <property type="evidence" value="ECO:0007669"/>
    <property type="project" value="UniProtKB-UniRule"/>
</dbReference>
<proteinExistence type="inferred from homology"/>
<dbReference type="InterPro" id="IPR059073">
    <property type="entry name" value="TRMT11_N"/>
</dbReference>
<dbReference type="PANTHER" id="PTHR13370:SF3">
    <property type="entry name" value="TRNA (GUANINE(10)-N2)-METHYLTRANSFERASE HOMOLOG"/>
    <property type="match status" value="1"/>
</dbReference>
<dbReference type="GO" id="GO:0043527">
    <property type="term" value="C:tRNA methyltransferase complex"/>
    <property type="evidence" value="ECO:0007669"/>
    <property type="project" value="UniProtKB-ARBA"/>
</dbReference>
<dbReference type="Gene3D" id="3.40.50.150">
    <property type="entry name" value="Vaccinia Virus protein VP39"/>
    <property type="match status" value="1"/>
</dbReference>
<dbReference type="PROSITE" id="PS51627">
    <property type="entry name" value="SAM_MT_TRM11"/>
    <property type="match status" value="1"/>
</dbReference>
<comment type="similarity">
    <text evidence="10">Belongs to the class I-like SAM-binding methyltransferase superfamily. TRM11 methyltransferase family.</text>
</comment>
<dbReference type="GO" id="GO:0160102">
    <property type="term" value="F:tRNA (guanine(10)-N2)-methyltransferase activity"/>
    <property type="evidence" value="ECO:0007669"/>
    <property type="project" value="UniProtKB-EC"/>
</dbReference>
<protein>
    <recommendedName>
        <fullName evidence="9">tRNA (guanine(10)-N(2))-methyltransferase</fullName>
        <ecNumber evidence="9">2.1.1.214</ecNumber>
    </recommendedName>
</protein>
<keyword evidence="3 10" id="KW-0820">tRNA-binding</keyword>
<gene>
    <name evidence="13" type="ORF">FOXB_04378</name>
</gene>
<dbReference type="GO" id="GO:0032259">
    <property type="term" value="P:methylation"/>
    <property type="evidence" value="ECO:0007669"/>
    <property type="project" value="UniProtKB-UniRule"/>
</dbReference>
<evidence type="ECO:0000256" key="5">
    <source>
        <dbReference type="ARBA" id="ARBA00022679"/>
    </source>
</evidence>
<keyword evidence="8 10" id="KW-0694">RNA-binding</keyword>
<dbReference type="STRING" id="660025.F9FDA0"/>
<keyword evidence="7 10" id="KW-0819">tRNA processing</keyword>
<accession>F9FDA0</accession>
<evidence type="ECO:0000259" key="12">
    <source>
        <dbReference type="Pfam" id="PF25904"/>
    </source>
</evidence>
<dbReference type="InterPro" id="IPR016691">
    <property type="entry name" value="TRMT11"/>
</dbReference>
<evidence type="ECO:0000256" key="7">
    <source>
        <dbReference type="ARBA" id="ARBA00022694"/>
    </source>
</evidence>
<dbReference type="PROSITE" id="PS00092">
    <property type="entry name" value="N6_MTASE"/>
    <property type="match status" value="1"/>
</dbReference>